<evidence type="ECO:0000313" key="5">
    <source>
        <dbReference type="Proteomes" id="UP001165423"/>
    </source>
</evidence>
<gene>
    <name evidence="4" type="ORF">MQC88_01355</name>
</gene>
<reference evidence="4 5" key="1">
    <citation type="submission" date="2022-03" db="EMBL/GenBank/DDBJ databases">
        <title>Luteimonas soily sp. nov., a novel bacterium isolated from the soil.</title>
        <authorList>
            <person name="Zhang X."/>
        </authorList>
    </citation>
    <scope>NUCLEOTIDE SEQUENCE [LARGE SCALE GENOMIC DNA]</scope>
    <source>
        <strain evidence="4 5">50</strain>
    </source>
</reference>
<dbReference type="Gene3D" id="3.40.630.30">
    <property type="match status" value="1"/>
</dbReference>
<keyword evidence="1" id="KW-0808">Transferase</keyword>
<name>A0ABT0A0W6_9GAMM</name>
<accession>A0ABT0A0W6</accession>
<dbReference type="PANTHER" id="PTHR43072:SF23">
    <property type="entry name" value="UPF0039 PROTEIN C11D3.02C"/>
    <property type="match status" value="1"/>
</dbReference>
<evidence type="ECO:0000313" key="4">
    <source>
        <dbReference type="EMBL" id="MCJ0824619.1"/>
    </source>
</evidence>
<organism evidence="4 5">
    <name type="scientific">Cognatiluteimonas sedimenti</name>
    <dbReference type="NCBI Taxonomy" id="2927791"/>
    <lineage>
        <taxon>Bacteria</taxon>
        <taxon>Pseudomonadati</taxon>
        <taxon>Pseudomonadota</taxon>
        <taxon>Gammaproteobacteria</taxon>
        <taxon>Lysobacterales</taxon>
        <taxon>Lysobacteraceae</taxon>
        <taxon>Cognatiluteimonas</taxon>
    </lineage>
</organism>
<dbReference type="PROSITE" id="PS51186">
    <property type="entry name" value="GNAT"/>
    <property type="match status" value="1"/>
</dbReference>
<dbReference type="PANTHER" id="PTHR43072">
    <property type="entry name" value="N-ACETYLTRANSFERASE"/>
    <property type="match status" value="1"/>
</dbReference>
<proteinExistence type="predicted"/>
<dbReference type="SUPFAM" id="SSF55729">
    <property type="entry name" value="Acyl-CoA N-acyltransferases (Nat)"/>
    <property type="match status" value="1"/>
</dbReference>
<protein>
    <submittedName>
        <fullName evidence="4">GNAT family N-acetyltransferase</fullName>
    </submittedName>
</protein>
<keyword evidence="5" id="KW-1185">Reference proteome</keyword>
<sequence>MRPTPGHAYVGPANPRWTETLRDRRQVLLRPIERQDAQAERDFIQALSPESRRARFLYQMNSPSQALIDSLTDIDYINDVAFIAVVHDDGRDRMVGACRYAVGSDPEQCEVAVAVLDDWQEQGLGTAMMRHLIDVARDRGIKRMVSVDDAGNLEMRDLARYLGFHTKSSDDDPSQVVHTLAL</sequence>
<dbReference type="InterPro" id="IPR000182">
    <property type="entry name" value="GNAT_dom"/>
</dbReference>
<dbReference type="CDD" id="cd04301">
    <property type="entry name" value="NAT_SF"/>
    <property type="match status" value="1"/>
</dbReference>
<evidence type="ECO:0000259" key="3">
    <source>
        <dbReference type="PROSITE" id="PS51186"/>
    </source>
</evidence>
<dbReference type="InterPro" id="IPR016181">
    <property type="entry name" value="Acyl_CoA_acyltransferase"/>
</dbReference>
<evidence type="ECO:0000256" key="1">
    <source>
        <dbReference type="ARBA" id="ARBA00022679"/>
    </source>
</evidence>
<dbReference type="EMBL" id="JALGCL010000001">
    <property type="protein sequence ID" value="MCJ0824619.1"/>
    <property type="molecule type" value="Genomic_DNA"/>
</dbReference>
<evidence type="ECO:0000256" key="2">
    <source>
        <dbReference type="ARBA" id="ARBA00023315"/>
    </source>
</evidence>
<dbReference type="Pfam" id="PF00583">
    <property type="entry name" value="Acetyltransf_1"/>
    <property type="match status" value="1"/>
</dbReference>
<feature type="domain" description="N-acetyltransferase" evidence="3">
    <location>
        <begin position="27"/>
        <end position="182"/>
    </location>
</feature>
<keyword evidence="2" id="KW-0012">Acyltransferase</keyword>
<comment type="caution">
    <text evidence="4">The sequence shown here is derived from an EMBL/GenBank/DDBJ whole genome shotgun (WGS) entry which is preliminary data.</text>
</comment>
<dbReference type="RefSeq" id="WP_243318528.1">
    <property type="nucleotide sequence ID" value="NZ_JALGCL010000001.1"/>
</dbReference>
<dbReference type="Proteomes" id="UP001165423">
    <property type="component" value="Unassembled WGS sequence"/>
</dbReference>